<proteinExistence type="inferred from homology"/>
<evidence type="ECO:0000259" key="3">
    <source>
        <dbReference type="Pfam" id="PF08593"/>
    </source>
</evidence>
<reference evidence="4" key="1">
    <citation type="submission" date="2011-04" db="EMBL/GenBank/DDBJ databases">
        <title>Evolution of plant cell wall degrading machinery underlies the functional diversity of forest fungi.</title>
        <authorList>
            <consortium name="US DOE Joint Genome Institute (JGI-PGF)"/>
            <person name="Eastwood D.C."/>
            <person name="Floudas D."/>
            <person name="Binder M."/>
            <person name="Majcherczyk A."/>
            <person name="Schneider P."/>
            <person name="Aerts A."/>
            <person name="Asiegbu F.O."/>
            <person name="Baker S.E."/>
            <person name="Barry K."/>
            <person name="Bendiksby M."/>
            <person name="Blumentritt M."/>
            <person name="Coutinho P.M."/>
            <person name="Cullen D."/>
            <person name="Cullen D."/>
            <person name="Gathman A."/>
            <person name="Goodell B."/>
            <person name="Henrissat B."/>
            <person name="Ihrmark K."/>
            <person name="Kauserud H."/>
            <person name="Kohler A."/>
            <person name="LaButti K."/>
            <person name="Lapidus A."/>
            <person name="Lavin J.L."/>
            <person name="Lee Y.-H."/>
            <person name="Lindquist E."/>
            <person name="Lilly W."/>
            <person name="Lucas S."/>
            <person name="Morin E."/>
            <person name="Murat C."/>
            <person name="Oguiza J.A."/>
            <person name="Park J."/>
            <person name="Pisabarro A.G."/>
            <person name="Riley R."/>
            <person name="Rosling A."/>
            <person name="Salamov A."/>
            <person name="Schmidt O."/>
            <person name="Schmutz J."/>
            <person name="Skrede I."/>
            <person name="Stenlid J."/>
            <person name="Wiebenga A."/>
            <person name="Xie X."/>
            <person name="Kues U."/>
            <person name="Hibbett D.S."/>
            <person name="Hoffmeister D."/>
            <person name="Hogberg N."/>
            <person name="Martin F."/>
            <person name="Grigoriev I.V."/>
            <person name="Watkinson S.C."/>
        </authorList>
    </citation>
    <scope>NUCLEOTIDE SEQUENCE</scope>
    <source>
        <strain evidence="4">S7.9</strain>
    </source>
</reference>
<dbReference type="OrthoDB" id="3067629at2759"/>
<dbReference type="Proteomes" id="UP000008064">
    <property type="component" value="Unassembled WGS sequence"/>
</dbReference>
<dbReference type="AlphaFoldDB" id="F8NR15"/>
<comment type="similarity">
    <text evidence="1">Belongs to the UPF0612 family.</text>
</comment>
<evidence type="ECO:0000256" key="1">
    <source>
        <dbReference type="ARBA" id="ARBA00005788"/>
    </source>
</evidence>
<sequence length="142" mass="15815">MQAPEFHDSPTSAIQPIYDCLQSILDRFDKLEDRLDKLEQRFDKVEARTARFQWITAKSHNILCDSNVNGQPKYEEVPFPDGSLPTDGQHKLPLLSTSEAVDELSSAEATAYHEGYYPGVTPPYSLGSRKSAIKQAIGCRAG</sequence>
<dbReference type="RefSeq" id="XP_007316361.1">
    <property type="nucleotide sequence ID" value="XM_007316299.1"/>
</dbReference>
<dbReference type="GeneID" id="18818467"/>
<dbReference type="Gene3D" id="1.20.5.110">
    <property type="match status" value="1"/>
</dbReference>
<dbReference type="EMBL" id="GL945432">
    <property type="protein sequence ID" value="EGO26188.1"/>
    <property type="molecule type" value="Genomic_DNA"/>
</dbReference>
<evidence type="ECO:0000256" key="2">
    <source>
        <dbReference type="SAM" id="Coils"/>
    </source>
</evidence>
<name>F8NR15_SERL9</name>
<feature type="coiled-coil region" evidence="2">
    <location>
        <begin position="21"/>
        <end position="48"/>
    </location>
</feature>
<gene>
    <name evidence="4" type="ORF">SERLADRAFT_462968</name>
</gene>
<dbReference type="Pfam" id="PF08593">
    <property type="entry name" value="Mug135_C"/>
    <property type="match status" value="1"/>
</dbReference>
<dbReference type="InterPro" id="IPR013902">
    <property type="entry name" value="Mug135-like_C"/>
</dbReference>
<protein>
    <recommendedName>
        <fullName evidence="3">Mug135-like C-terminal domain-containing protein</fullName>
    </recommendedName>
</protein>
<dbReference type="HOGENOM" id="CLU_1816976_0_0_1"/>
<evidence type="ECO:0000313" key="4">
    <source>
        <dbReference type="EMBL" id="EGO26188.1"/>
    </source>
</evidence>
<organism>
    <name type="scientific">Serpula lacrymans var. lacrymans (strain S7.9)</name>
    <name type="common">Dry rot fungus</name>
    <dbReference type="NCBI Taxonomy" id="578457"/>
    <lineage>
        <taxon>Eukaryota</taxon>
        <taxon>Fungi</taxon>
        <taxon>Dikarya</taxon>
        <taxon>Basidiomycota</taxon>
        <taxon>Agaricomycotina</taxon>
        <taxon>Agaricomycetes</taxon>
        <taxon>Agaricomycetidae</taxon>
        <taxon>Boletales</taxon>
        <taxon>Coniophorineae</taxon>
        <taxon>Serpulaceae</taxon>
        <taxon>Serpula</taxon>
    </lineage>
</organism>
<accession>F8NR15</accession>
<feature type="domain" description="Mug135-like C-terminal" evidence="3">
    <location>
        <begin position="61"/>
        <end position="140"/>
    </location>
</feature>
<keyword evidence="2" id="KW-0175">Coiled coil</keyword>
<dbReference type="KEGG" id="sla:SERLADRAFT_462968"/>